<gene>
    <name evidence="3" type="ORF">HNR61_005159</name>
</gene>
<dbReference type="EMBL" id="JACJIA010000007">
    <property type="protein sequence ID" value="MBA8953506.1"/>
    <property type="molecule type" value="Genomic_DNA"/>
</dbReference>
<organism evidence="3 4">
    <name type="scientific">Actinomadura namibiensis</name>
    <dbReference type="NCBI Taxonomy" id="182080"/>
    <lineage>
        <taxon>Bacteria</taxon>
        <taxon>Bacillati</taxon>
        <taxon>Actinomycetota</taxon>
        <taxon>Actinomycetes</taxon>
        <taxon>Streptosporangiales</taxon>
        <taxon>Thermomonosporaceae</taxon>
        <taxon>Actinomadura</taxon>
    </lineage>
</organism>
<evidence type="ECO:0000313" key="4">
    <source>
        <dbReference type="Proteomes" id="UP000572680"/>
    </source>
</evidence>
<keyword evidence="2" id="KW-1133">Transmembrane helix</keyword>
<feature type="compositionally biased region" description="Low complexity" evidence="1">
    <location>
        <begin position="271"/>
        <end position="283"/>
    </location>
</feature>
<keyword evidence="2" id="KW-0812">Transmembrane</keyword>
<evidence type="ECO:0000256" key="1">
    <source>
        <dbReference type="SAM" id="MobiDB-lite"/>
    </source>
</evidence>
<accession>A0A7W3LSG6</accession>
<feature type="region of interest" description="Disordered" evidence="1">
    <location>
        <begin position="268"/>
        <end position="309"/>
    </location>
</feature>
<name>A0A7W3LSG6_ACTNM</name>
<dbReference type="RefSeq" id="WP_182845706.1">
    <property type="nucleotide sequence ID" value="NZ_BAAALP010000078.1"/>
</dbReference>
<keyword evidence="4" id="KW-1185">Reference proteome</keyword>
<feature type="transmembrane region" description="Helical" evidence="2">
    <location>
        <begin position="152"/>
        <end position="173"/>
    </location>
</feature>
<dbReference type="Proteomes" id="UP000572680">
    <property type="component" value="Unassembled WGS sequence"/>
</dbReference>
<keyword evidence="2" id="KW-0472">Membrane</keyword>
<feature type="transmembrane region" description="Helical" evidence="2">
    <location>
        <begin position="179"/>
        <end position="202"/>
    </location>
</feature>
<feature type="transmembrane region" description="Helical" evidence="2">
    <location>
        <begin position="16"/>
        <end position="36"/>
    </location>
</feature>
<comment type="caution">
    <text evidence="3">The sequence shown here is derived from an EMBL/GenBank/DDBJ whole genome shotgun (WGS) entry which is preliminary data.</text>
</comment>
<protein>
    <submittedName>
        <fullName evidence="3">Uncharacterized protein (TIGR04222 family)</fullName>
    </submittedName>
</protein>
<dbReference type="InterPro" id="IPR026467">
    <property type="entry name" value="Ser/Gly_Cys_C_dom"/>
</dbReference>
<feature type="compositionally biased region" description="Gly residues" evidence="1">
    <location>
        <begin position="284"/>
        <end position="309"/>
    </location>
</feature>
<dbReference type="NCBIfam" id="TIGR04222">
    <property type="entry name" value="near_uncomplex"/>
    <property type="match status" value="1"/>
</dbReference>
<sequence length="309" mass="31081">MALSAAGDTWGIPGPLFIWGMYVPAALVLVGLVLLLRRALAPGRRFAGDLHPYELAYLDGGPGRAVLAALTALRAEGAVEAAGGGKVRAVGDPPANATPLDRAVHGRLRDGAESPGDLSWWPSVRAELEPIRRSLVDRGLVLGPAARRARRLAALPLVALAALGVVRIVAGMAGGRPVAFLVLATIAVAVVALVLTFHWSAVTPEGKRELHRARTAMRHLDPVHSPAWTTYGASAATFAVALYGVPALTSFDPHFSAEAEMQRQFAVTTASSSSSSSSGSSTSGCGGGDGGGGGGGCGGGGGGGGGCGG</sequence>
<evidence type="ECO:0000313" key="3">
    <source>
        <dbReference type="EMBL" id="MBA8953506.1"/>
    </source>
</evidence>
<reference evidence="3 4" key="1">
    <citation type="submission" date="2020-08" db="EMBL/GenBank/DDBJ databases">
        <title>Genomic Encyclopedia of Type Strains, Phase IV (KMG-IV): sequencing the most valuable type-strain genomes for metagenomic binning, comparative biology and taxonomic classification.</title>
        <authorList>
            <person name="Goeker M."/>
        </authorList>
    </citation>
    <scope>NUCLEOTIDE SEQUENCE [LARGE SCALE GENOMIC DNA]</scope>
    <source>
        <strain evidence="3 4">DSM 44197</strain>
    </source>
</reference>
<dbReference type="AlphaFoldDB" id="A0A7W3LSG6"/>
<proteinExistence type="predicted"/>
<evidence type="ECO:0000256" key="2">
    <source>
        <dbReference type="SAM" id="Phobius"/>
    </source>
</evidence>